<feature type="domain" description="Ig-like" evidence="9">
    <location>
        <begin position="31"/>
        <end position="124"/>
    </location>
</feature>
<reference evidence="10 11" key="1">
    <citation type="submission" date="2020-12" db="EMBL/GenBank/DDBJ databases">
        <title>De novo assembly of Tibetan sheep genome.</title>
        <authorList>
            <person name="Li X."/>
        </authorList>
    </citation>
    <scope>NUCLEOTIDE SEQUENCE [LARGE SCALE GENOMIC DNA]</scope>
    <source>
        <tissue evidence="10">Heart</tissue>
    </source>
</reference>
<sequence length="784" mass="85617">MRLVIGVTVFLTLGTVINAKTTQPRSMDCAEGEDVNLPCNHSTISGNDYIHWYRQNPNQSPHYVIRGLRGTVNSSMASLHIAPDRKSSTLVLPQVTLRDAAVYYCALREAHWDRRGCTCAASLVGRCGDRVGRAVTRANLESSRRRIRERWEPAKGPKNLFVISVNGDEKKQGRTLSGLTMAHACGLSVALRKLGILHCALGLPKPQKCQLPKSRHLSPQNWHAVNFCSSVYYRTVIDAKTTQPSSMDCAEEEDVTLSCSHSTIGGNDYIHWCQQNPNQSPQYVIHGLRGTVNSSMASLHIASDKNSSTLVLPQVILRDTAVFYCVLREAHWDRWGCTCAASLTADSGTCFCAVQRSAPQAPAALQPVLIPSAGLSPSSSHSHTMTRYQGRSFRKDFTAFPLLSHAAAAHLNTVDICPEAMFLSKEKLMRGCSFLTPTHFLCEMQASICHLTVISTFLPLKSQELYSGDTPEMSSSPGLVTVILLMLRVSLGNKVEQSPSTLSVQEGNSSVITCTYTDGNSDYFPWYKQEPGKGPQLLIAIRSNKDKEEDQRLTVLLNKTAKRLSLHIAATEAGDSAVYFCAAGTQCFPGIFSFLHVKSQERYSGDTLEMSSSPGLVTVMLFLLGQTRGDSVSQMDGQVTLLEGAPLTVNCTYSAIGYPTLFWYVQYAGEAPELLLKATKANDKGTNEGFEATYDAKTTSFHLEKASVQESDSAVYHCALSDTFQLPLALTCKTQVPAFLLPSGGPLMGLKFESSCEPEGGKNDEKSSRVFISDTAASLNLIQI</sequence>
<comment type="subcellular location">
    <subcellularLocation>
        <location evidence="1">Cell membrane</location>
    </subcellularLocation>
</comment>
<dbReference type="Proteomes" id="UP000664991">
    <property type="component" value="Unassembled WGS sequence"/>
</dbReference>
<dbReference type="SMART" id="SM00409">
    <property type="entry name" value="IG"/>
    <property type="match status" value="4"/>
</dbReference>
<dbReference type="SUPFAM" id="SSF48726">
    <property type="entry name" value="Immunoglobulin"/>
    <property type="match status" value="4"/>
</dbReference>
<keyword evidence="2" id="KW-1003">Cell membrane</keyword>
<dbReference type="InterPro" id="IPR003599">
    <property type="entry name" value="Ig_sub"/>
</dbReference>
<keyword evidence="4" id="KW-0391">Immunity</keyword>
<keyword evidence="6" id="KW-1015">Disulfide bond</keyword>
<gene>
    <name evidence="10" type="ORF">JEQ12_018586</name>
</gene>
<comment type="caution">
    <text evidence="10">The sequence shown here is derived from an EMBL/GenBank/DDBJ whole genome shotgun (WGS) entry which is preliminary data.</text>
</comment>
<dbReference type="AlphaFoldDB" id="A0A836A405"/>
<name>A0A836A405_SHEEP</name>
<proteinExistence type="predicted"/>
<evidence type="ECO:0000256" key="5">
    <source>
        <dbReference type="ARBA" id="ARBA00023136"/>
    </source>
</evidence>
<evidence type="ECO:0000256" key="1">
    <source>
        <dbReference type="ARBA" id="ARBA00004236"/>
    </source>
</evidence>
<evidence type="ECO:0000256" key="6">
    <source>
        <dbReference type="ARBA" id="ARBA00023157"/>
    </source>
</evidence>
<protein>
    <recommendedName>
        <fullName evidence="9">Ig-like domain-containing protein</fullName>
    </recommendedName>
</protein>
<dbReference type="SMART" id="SM00408">
    <property type="entry name" value="IGc2"/>
    <property type="match status" value="2"/>
</dbReference>
<dbReference type="InterPro" id="IPR013106">
    <property type="entry name" value="Ig_V-set"/>
</dbReference>
<dbReference type="InterPro" id="IPR013783">
    <property type="entry name" value="Ig-like_fold"/>
</dbReference>
<evidence type="ECO:0000256" key="2">
    <source>
        <dbReference type="ARBA" id="ARBA00022475"/>
    </source>
</evidence>
<dbReference type="GO" id="GO:0005886">
    <property type="term" value="C:plasma membrane"/>
    <property type="evidence" value="ECO:0007669"/>
    <property type="project" value="UniProtKB-SubCell"/>
</dbReference>
<dbReference type="PROSITE" id="PS50835">
    <property type="entry name" value="IG_LIKE"/>
    <property type="match status" value="4"/>
</dbReference>
<organism evidence="10 11">
    <name type="scientific">Ovis aries</name>
    <name type="common">Sheep</name>
    <dbReference type="NCBI Taxonomy" id="9940"/>
    <lineage>
        <taxon>Eukaryota</taxon>
        <taxon>Metazoa</taxon>
        <taxon>Chordata</taxon>
        <taxon>Craniata</taxon>
        <taxon>Vertebrata</taxon>
        <taxon>Euteleostomi</taxon>
        <taxon>Mammalia</taxon>
        <taxon>Eutheria</taxon>
        <taxon>Laurasiatheria</taxon>
        <taxon>Artiodactyla</taxon>
        <taxon>Ruminantia</taxon>
        <taxon>Pecora</taxon>
        <taxon>Bovidae</taxon>
        <taxon>Caprinae</taxon>
        <taxon>Ovis</taxon>
    </lineage>
</organism>
<dbReference type="CDD" id="cd04983">
    <property type="entry name" value="IgV_TCR_alpha"/>
    <property type="match status" value="1"/>
</dbReference>
<dbReference type="Gene3D" id="2.60.40.10">
    <property type="entry name" value="Immunoglobulins"/>
    <property type="match status" value="4"/>
</dbReference>
<dbReference type="InterPro" id="IPR036179">
    <property type="entry name" value="Ig-like_dom_sf"/>
</dbReference>
<evidence type="ECO:0000256" key="3">
    <source>
        <dbReference type="ARBA" id="ARBA00022729"/>
    </source>
</evidence>
<dbReference type="InterPro" id="IPR003598">
    <property type="entry name" value="Ig_sub2"/>
</dbReference>
<feature type="domain" description="Ig-like" evidence="9">
    <location>
        <begin position="212"/>
        <end position="344"/>
    </location>
</feature>
<feature type="domain" description="Ig-like" evidence="9">
    <location>
        <begin position="614"/>
        <end position="729"/>
    </location>
</feature>
<dbReference type="SMART" id="SM00406">
    <property type="entry name" value="IGv"/>
    <property type="match status" value="4"/>
</dbReference>
<accession>A0A836A405</accession>
<evidence type="ECO:0000313" key="11">
    <source>
        <dbReference type="Proteomes" id="UP000664991"/>
    </source>
</evidence>
<evidence type="ECO:0000259" key="9">
    <source>
        <dbReference type="PROSITE" id="PS50835"/>
    </source>
</evidence>
<evidence type="ECO:0000313" key="10">
    <source>
        <dbReference type="EMBL" id="KAG5207013.1"/>
    </source>
</evidence>
<dbReference type="PANTHER" id="PTHR19433:SF132">
    <property type="entry name" value="T CELL RECEPTOR ALPHA VARIABLE 26-1"/>
    <property type="match status" value="1"/>
</dbReference>
<dbReference type="GO" id="GO:0009617">
    <property type="term" value="P:response to bacterium"/>
    <property type="evidence" value="ECO:0007669"/>
    <property type="project" value="TreeGrafter"/>
</dbReference>
<feature type="domain" description="Ig-like" evidence="9">
    <location>
        <begin position="471"/>
        <end position="583"/>
    </location>
</feature>
<keyword evidence="3 8" id="KW-0732">Signal</keyword>
<evidence type="ECO:0000256" key="7">
    <source>
        <dbReference type="ARBA" id="ARBA00023180"/>
    </source>
</evidence>
<keyword evidence="5" id="KW-0472">Membrane</keyword>
<feature type="chain" id="PRO_5032569649" description="Ig-like domain-containing protein" evidence="8">
    <location>
        <begin position="20"/>
        <end position="784"/>
    </location>
</feature>
<dbReference type="InterPro" id="IPR052051">
    <property type="entry name" value="TCR_complex_component"/>
</dbReference>
<dbReference type="InterPro" id="IPR007110">
    <property type="entry name" value="Ig-like_dom"/>
</dbReference>
<keyword evidence="7" id="KW-0325">Glycoprotein</keyword>
<dbReference type="EMBL" id="JAEMGP010000007">
    <property type="protein sequence ID" value="KAG5207013.1"/>
    <property type="molecule type" value="Genomic_DNA"/>
</dbReference>
<dbReference type="Pfam" id="PF07686">
    <property type="entry name" value="V-set"/>
    <property type="match status" value="4"/>
</dbReference>
<evidence type="ECO:0000256" key="8">
    <source>
        <dbReference type="SAM" id="SignalP"/>
    </source>
</evidence>
<evidence type="ECO:0000256" key="4">
    <source>
        <dbReference type="ARBA" id="ARBA00022859"/>
    </source>
</evidence>
<dbReference type="GO" id="GO:0002376">
    <property type="term" value="P:immune system process"/>
    <property type="evidence" value="ECO:0007669"/>
    <property type="project" value="UniProtKB-KW"/>
</dbReference>
<feature type="signal peptide" evidence="8">
    <location>
        <begin position="1"/>
        <end position="19"/>
    </location>
</feature>
<dbReference type="PANTHER" id="PTHR19433">
    <property type="entry name" value="T-CELL RECEPTOR ALPHA CHAIN V REGION-RELATED"/>
    <property type="match status" value="1"/>
</dbReference>